<name>A0A5M9ZET3_9BIFI</name>
<evidence type="ECO:0000259" key="3">
    <source>
        <dbReference type="Pfam" id="PF13240"/>
    </source>
</evidence>
<proteinExistence type="predicted"/>
<feature type="compositionally biased region" description="Low complexity" evidence="1">
    <location>
        <begin position="152"/>
        <end position="174"/>
    </location>
</feature>
<feature type="compositionally biased region" description="Low complexity" evidence="1">
    <location>
        <begin position="506"/>
        <end position="524"/>
    </location>
</feature>
<feature type="region of interest" description="Disordered" evidence="1">
    <location>
        <begin position="497"/>
        <end position="529"/>
    </location>
</feature>
<feature type="transmembrane region" description="Helical" evidence="2">
    <location>
        <begin position="223"/>
        <end position="249"/>
    </location>
</feature>
<dbReference type="RefSeq" id="WP_150393764.1">
    <property type="nucleotide sequence ID" value="NZ_RZJP01000001.1"/>
</dbReference>
<feature type="region of interest" description="Disordered" evidence="1">
    <location>
        <begin position="146"/>
        <end position="200"/>
    </location>
</feature>
<feature type="region of interest" description="Disordered" evidence="1">
    <location>
        <begin position="447"/>
        <end position="468"/>
    </location>
</feature>
<dbReference type="Pfam" id="PF13240">
    <property type="entry name" value="Zn_Ribbon_1"/>
    <property type="match status" value="1"/>
</dbReference>
<reference evidence="4 5" key="1">
    <citation type="journal article" date="2019" name="Syst. Appl. Microbiol.">
        <title>Characterization of Bifidobacterium species in feaces of the Egyptian fruit bat: Description of B. vespertilionis sp. nov. and B. rousetti sp. nov.</title>
        <authorList>
            <person name="Modesto M."/>
            <person name="Satti M."/>
            <person name="Watanabe K."/>
            <person name="Puglisi E."/>
            <person name="Morelli L."/>
            <person name="Huang C.-H."/>
            <person name="Liou J.-S."/>
            <person name="Miyashita M."/>
            <person name="Tamura T."/>
            <person name="Saito S."/>
            <person name="Mori K."/>
            <person name="Huang L."/>
            <person name="Sciavilla P."/>
            <person name="Sandri C."/>
            <person name="Spiezio C."/>
            <person name="Vitali F."/>
            <person name="Cavalieri D."/>
            <person name="Perpetuini G."/>
            <person name="Tofalo R."/>
            <person name="Bonetti A."/>
            <person name="Arita M."/>
            <person name="Mattarelli P."/>
        </authorList>
    </citation>
    <scope>NUCLEOTIDE SEQUENCE [LARGE SCALE GENOMIC DNA]</scope>
    <source>
        <strain evidence="4 5">RST27</strain>
    </source>
</reference>
<evidence type="ECO:0000256" key="2">
    <source>
        <dbReference type="SAM" id="Phobius"/>
    </source>
</evidence>
<dbReference type="Proteomes" id="UP000326060">
    <property type="component" value="Unassembled WGS sequence"/>
</dbReference>
<protein>
    <recommendedName>
        <fullName evidence="3">Zinc-ribbon domain-containing protein</fullName>
    </recommendedName>
</protein>
<keyword evidence="2" id="KW-0812">Transmembrane</keyword>
<evidence type="ECO:0000313" key="5">
    <source>
        <dbReference type="Proteomes" id="UP000326060"/>
    </source>
</evidence>
<feature type="compositionally biased region" description="Polar residues" evidence="1">
    <location>
        <begin position="180"/>
        <end position="192"/>
    </location>
</feature>
<keyword evidence="2" id="KW-0472">Membrane</keyword>
<dbReference type="AlphaFoldDB" id="A0A5M9ZET3"/>
<keyword evidence="2" id="KW-1133">Transmembrane helix</keyword>
<dbReference type="EMBL" id="RZJP01000001">
    <property type="protein sequence ID" value="KAA8817614.1"/>
    <property type="molecule type" value="Genomic_DNA"/>
</dbReference>
<gene>
    <name evidence="4" type="ORF">EMB92_03460</name>
</gene>
<feature type="domain" description="Zinc-ribbon" evidence="3">
    <location>
        <begin position="538"/>
        <end position="559"/>
    </location>
</feature>
<dbReference type="InterPro" id="IPR026870">
    <property type="entry name" value="Zinc_ribbon_dom"/>
</dbReference>
<evidence type="ECO:0000313" key="4">
    <source>
        <dbReference type="EMBL" id="KAA8817614.1"/>
    </source>
</evidence>
<feature type="transmembrane region" description="Helical" evidence="2">
    <location>
        <begin position="311"/>
        <end position="334"/>
    </location>
</feature>
<organism evidence="4 5">
    <name type="scientific">Bifidobacterium callitrichos</name>
    <dbReference type="NCBI Taxonomy" id="762209"/>
    <lineage>
        <taxon>Bacteria</taxon>
        <taxon>Bacillati</taxon>
        <taxon>Actinomycetota</taxon>
        <taxon>Actinomycetes</taxon>
        <taxon>Bifidobacteriales</taxon>
        <taxon>Bifidobacteriaceae</taxon>
        <taxon>Bifidobacterium</taxon>
    </lineage>
</organism>
<comment type="caution">
    <text evidence="4">The sequence shown here is derived from an EMBL/GenBank/DDBJ whole genome shotgun (WGS) entry which is preliminary data.</text>
</comment>
<accession>A0A5M9ZET3</accession>
<evidence type="ECO:0000256" key="1">
    <source>
        <dbReference type="SAM" id="MobiDB-lite"/>
    </source>
</evidence>
<sequence>MDIKVDMYRIVAGDPNSKVEIPFDQQGKLHADNDQLLVMADTIGIPKQYLLLAYAIRIENKGRLVHGFDDVDAFLRAAHDDPQNHLMMPAMAFIMRANKGKDIENEPFRMMELTVDFRQLREWNTKVMAWSAKPFDIPQGTLVADPSPVTISNPTTTTPASQPSSTPFKAFKPAAPSPTLPYTATGNDGSESTTDKTDDEQYPYLHDRKYVGMHVPSSSKWMAILYTIFCTKVKWPLIAMFIIGFIGFIKMGTKPAGYYEGYDAGTIFQPNNYEYANQQLGRLAENWGVGGMTPDQVNEGVQNLRNQNTPLFTLFAFIALIALACMWAVGYAYACHSAIQAAVLYGEPKVKSFFLDEYVKKYGEPYKPYPFIETTLGSGLPYRLSDFAKQYMLSTNARQHMEPVLGPKATDWLLDMANMNMDDSWTGKVYLMSMLLKREDLKLPPLNGASSGPAFTPAPQQTPHSAAMPDPAPAFHSAPTPVMDTVTHQPTPQYAPRPIPQPISRSETTSALTPASTTITTPSSVPMSEHPEQAQFKFCAYCGTKLKANAKFCSACGKKTLS</sequence>